<evidence type="ECO:0000313" key="12">
    <source>
        <dbReference type="Proteomes" id="UP000010467"/>
    </source>
</evidence>
<dbReference type="Gene3D" id="3.20.20.70">
    <property type="entry name" value="Aldolase class I"/>
    <property type="match status" value="1"/>
</dbReference>
<dbReference type="EC" id="4.2.1.20" evidence="9"/>
<dbReference type="PANTHER" id="PTHR43406">
    <property type="entry name" value="TRYPTOPHAN SYNTHASE, ALPHA CHAIN"/>
    <property type="match status" value="1"/>
</dbReference>
<dbReference type="GO" id="GO:0004834">
    <property type="term" value="F:tryptophan synthase activity"/>
    <property type="evidence" value="ECO:0007669"/>
    <property type="project" value="UniProtKB-UniRule"/>
</dbReference>
<reference evidence="12" key="1">
    <citation type="submission" date="2012-03" db="EMBL/GenBank/DDBJ databases">
        <title>Complete sequence of chromosome of Deinococcus peraridilitoris DSM 19664.</title>
        <authorList>
            <person name="Lucas S."/>
            <person name="Copeland A."/>
            <person name="Lapidus A."/>
            <person name="Glavina del Rio T."/>
            <person name="Dalin E."/>
            <person name="Tice H."/>
            <person name="Bruce D."/>
            <person name="Goodwin L."/>
            <person name="Pitluck S."/>
            <person name="Peters L."/>
            <person name="Mikhailova N."/>
            <person name="Lu M."/>
            <person name="Kyrpides N."/>
            <person name="Mavromatis K."/>
            <person name="Ivanova N."/>
            <person name="Brettin T."/>
            <person name="Detter J.C."/>
            <person name="Han C."/>
            <person name="Larimer F."/>
            <person name="Land M."/>
            <person name="Hauser L."/>
            <person name="Markowitz V."/>
            <person name="Cheng J.-F."/>
            <person name="Hugenholtz P."/>
            <person name="Woyke T."/>
            <person name="Wu D."/>
            <person name="Pukall R."/>
            <person name="Steenblock K."/>
            <person name="Brambilla E."/>
            <person name="Klenk H.-P."/>
            <person name="Eisen J.A."/>
        </authorList>
    </citation>
    <scope>NUCLEOTIDE SEQUENCE [LARGE SCALE GENOMIC DNA]</scope>
    <source>
        <strain evidence="12">DSM 19664 / LMG 22246 / CIP 109416 / KR-200</strain>
    </source>
</reference>
<organism evidence="11 12">
    <name type="scientific">Deinococcus peraridilitoris (strain DSM 19664 / LMG 22246 / CIP 109416 / KR-200)</name>
    <dbReference type="NCBI Taxonomy" id="937777"/>
    <lineage>
        <taxon>Bacteria</taxon>
        <taxon>Thermotogati</taxon>
        <taxon>Deinococcota</taxon>
        <taxon>Deinococci</taxon>
        <taxon>Deinococcales</taxon>
        <taxon>Deinococcaceae</taxon>
        <taxon>Deinococcus</taxon>
    </lineage>
</organism>
<keyword evidence="12" id="KW-1185">Reference proteome</keyword>
<dbReference type="UniPathway" id="UPA00035">
    <property type="reaction ID" value="UER00044"/>
</dbReference>
<gene>
    <name evidence="9" type="primary">trpA</name>
    <name evidence="11" type="ordered locus">Deipe_3717</name>
</gene>
<dbReference type="Pfam" id="PF00290">
    <property type="entry name" value="Trp_syntA"/>
    <property type="match status" value="1"/>
</dbReference>
<comment type="subunit">
    <text evidence="3 9">Tetramer of two alpha and two beta chains.</text>
</comment>
<dbReference type="EMBL" id="CP003382">
    <property type="protein sequence ID" value="AFZ69143.1"/>
    <property type="molecule type" value="Genomic_DNA"/>
</dbReference>
<dbReference type="RefSeq" id="WP_015237439.1">
    <property type="nucleotide sequence ID" value="NC_019793.1"/>
</dbReference>
<accession>L0A5J0</accession>
<feature type="active site" description="Proton acceptor" evidence="9">
    <location>
        <position position="56"/>
    </location>
</feature>
<name>L0A5J0_DEIPD</name>
<sequence>MTATQNSAQNRIQSAFDAAQAEGRAAFIGYLPADYPDQAAFQREARTLLAHADLLEIGLPYSDPLGDGPTIQQASEVALRGGATIARTFEAARSLRSVTDKPLVIMTYYNPILAWGEERFVREAVAAGVDGLILPDLPPDEAHELRELAAAHGLRLTFLIAPTSTPERIELVAGATTGFLYAVSVTGVTGARSGSALHEVPAMLELARRFTDKPIAVGFGVADRASAQAVARVADGVVVGSALVTAARQPGGVGELAREIRAGCVRGA</sequence>
<dbReference type="PROSITE" id="PS00167">
    <property type="entry name" value="TRP_SYNTHASE_ALPHA"/>
    <property type="match status" value="1"/>
</dbReference>
<keyword evidence="5 9" id="KW-0822">Tryptophan biosynthesis</keyword>
<evidence type="ECO:0000256" key="5">
    <source>
        <dbReference type="ARBA" id="ARBA00022822"/>
    </source>
</evidence>
<feature type="active site" description="Proton acceptor" evidence="9">
    <location>
        <position position="67"/>
    </location>
</feature>
<dbReference type="InterPro" id="IPR002028">
    <property type="entry name" value="Trp_synthase_suA"/>
</dbReference>
<dbReference type="Proteomes" id="UP000010467">
    <property type="component" value="Chromosome"/>
</dbReference>
<dbReference type="NCBIfam" id="TIGR00262">
    <property type="entry name" value="trpA"/>
    <property type="match status" value="1"/>
</dbReference>
<keyword evidence="6 9" id="KW-0057">Aromatic amino acid biosynthesis</keyword>
<evidence type="ECO:0000256" key="9">
    <source>
        <dbReference type="HAMAP-Rule" id="MF_00131"/>
    </source>
</evidence>
<dbReference type="FunFam" id="3.20.20.70:FF:000037">
    <property type="entry name" value="Tryptophan synthase alpha chain"/>
    <property type="match status" value="1"/>
</dbReference>
<evidence type="ECO:0000256" key="1">
    <source>
        <dbReference type="ARBA" id="ARBA00003365"/>
    </source>
</evidence>
<dbReference type="KEGG" id="dpd:Deipe_3717"/>
<keyword evidence="7 9" id="KW-0456">Lyase</keyword>
<dbReference type="GO" id="GO:0005829">
    <property type="term" value="C:cytosol"/>
    <property type="evidence" value="ECO:0007669"/>
    <property type="project" value="TreeGrafter"/>
</dbReference>
<comment type="similarity">
    <text evidence="9 10">Belongs to the TrpA family.</text>
</comment>
<dbReference type="STRING" id="937777.Deipe_3717"/>
<evidence type="ECO:0000256" key="6">
    <source>
        <dbReference type="ARBA" id="ARBA00023141"/>
    </source>
</evidence>
<evidence type="ECO:0000256" key="4">
    <source>
        <dbReference type="ARBA" id="ARBA00022605"/>
    </source>
</evidence>
<protein>
    <recommendedName>
        <fullName evidence="9">Tryptophan synthase alpha chain</fullName>
        <ecNumber evidence="9">4.2.1.20</ecNumber>
    </recommendedName>
</protein>
<evidence type="ECO:0000256" key="10">
    <source>
        <dbReference type="RuleBase" id="RU003662"/>
    </source>
</evidence>
<dbReference type="CDD" id="cd04724">
    <property type="entry name" value="Tryptophan_synthase_alpha"/>
    <property type="match status" value="1"/>
</dbReference>
<dbReference type="SUPFAM" id="SSF51366">
    <property type="entry name" value="Ribulose-phoshate binding barrel"/>
    <property type="match status" value="1"/>
</dbReference>
<evidence type="ECO:0000256" key="2">
    <source>
        <dbReference type="ARBA" id="ARBA00004733"/>
    </source>
</evidence>
<dbReference type="InterPro" id="IPR013785">
    <property type="entry name" value="Aldolase_TIM"/>
</dbReference>
<dbReference type="HAMAP" id="MF_00131">
    <property type="entry name" value="Trp_synth_alpha"/>
    <property type="match status" value="1"/>
</dbReference>
<evidence type="ECO:0000313" key="11">
    <source>
        <dbReference type="EMBL" id="AFZ69143.1"/>
    </source>
</evidence>
<dbReference type="InterPro" id="IPR011060">
    <property type="entry name" value="RibuloseP-bd_barrel"/>
</dbReference>
<dbReference type="HOGENOM" id="CLU_016734_0_0_0"/>
<dbReference type="OrthoDB" id="9804578at2"/>
<dbReference type="PATRIC" id="fig|937777.3.peg.3727"/>
<comment type="catalytic activity">
    <reaction evidence="8 9">
        <text>(1S,2R)-1-C-(indol-3-yl)glycerol 3-phosphate + L-serine = D-glyceraldehyde 3-phosphate + L-tryptophan + H2O</text>
        <dbReference type="Rhea" id="RHEA:10532"/>
        <dbReference type="ChEBI" id="CHEBI:15377"/>
        <dbReference type="ChEBI" id="CHEBI:33384"/>
        <dbReference type="ChEBI" id="CHEBI:57912"/>
        <dbReference type="ChEBI" id="CHEBI:58866"/>
        <dbReference type="ChEBI" id="CHEBI:59776"/>
        <dbReference type="EC" id="4.2.1.20"/>
    </reaction>
</comment>
<dbReference type="AlphaFoldDB" id="L0A5J0"/>
<keyword evidence="4 9" id="KW-0028">Amino-acid biosynthesis</keyword>
<proteinExistence type="inferred from homology"/>
<evidence type="ECO:0000256" key="3">
    <source>
        <dbReference type="ARBA" id="ARBA00011270"/>
    </source>
</evidence>
<comment type="pathway">
    <text evidence="2 9">Amino-acid biosynthesis; L-tryptophan biosynthesis; L-tryptophan from chorismate: step 5/5.</text>
</comment>
<dbReference type="InterPro" id="IPR018204">
    <property type="entry name" value="Trp_synthase_alpha_AS"/>
</dbReference>
<comment type="function">
    <text evidence="1 9">The alpha subunit is responsible for the aldol cleavage of indoleglycerol phosphate to indole and glyceraldehyde 3-phosphate.</text>
</comment>
<evidence type="ECO:0000256" key="7">
    <source>
        <dbReference type="ARBA" id="ARBA00023239"/>
    </source>
</evidence>
<dbReference type="PANTHER" id="PTHR43406:SF1">
    <property type="entry name" value="TRYPTOPHAN SYNTHASE ALPHA CHAIN, CHLOROPLASTIC"/>
    <property type="match status" value="1"/>
</dbReference>
<dbReference type="eggNOG" id="COG0159">
    <property type="taxonomic scope" value="Bacteria"/>
</dbReference>
<evidence type="ECO:0000256" key="8">
    <source>
        <dbReference type="ARBA" id="ARBA00049047"/>
    </source>
</evidence>